<evidence type="ECO:0000256" key="2">
    <source>
        <dbReference type="ARBA" id="ARBA00023015"/>
    </source>
</evidence>
<protein>
    <recommendedName>
        <fullName evidence="7">Protein capicua homolog-like C-terminal tri-helical domain-containing protein</fullName>
    </recommendedName>
</protein>
<reference evidence="8" key="2">
    <citation type="journal article" date="2008" name="Genome Biol.">
        <title>Improved genome assembly and evidence-based global gene model set for the chordate Ciona intestinalis: new insight into intron and operon populations.</title>
        <authorList>
            <person name="Satou Y."/>
            <person name="Mineta K."/>
            <person name="Ogasawara M."/>
            <person name="Sasakura Y."/>
            <person name="Shoguchi E."/>
            <person name="Ueno K."/>
            <person name="Yamada L."/>
            <person name="Matsumoto J."/>
            <person name="Wasserscheid J."/>
            <person name="Dewar K."/>
            <person name="Wiley G.B."/>
            <person name="Macmil S.L."/>
            <person name="Roe B.A."/>
            <person name="Zeller R.W."/>
            <person name="Hastings K.E."/>
            <person name="Lemaire P."/>
            <person name="Lindquist E."/>
            <person name="Endo T."/>
            <person name="Hotta K."/>
            <person name="Inaba K."/>
        </authorList>
    </citation>
    <scope>NUCLEOTIDE SEQUENCE [LARGE SCALE GENOMIC DNA]</scope>
    <source>
        <strain evidence="8">wild type</strain>
    </source>
</reference>
<dbReference type="AlphaFoldDB" id="H2XRL8"/>
<accession>H2XRL8</accession>
<feature type="domain" description="Protein capicua homolog-like C-terminal tri-helical" evidence="7">
    <location>
        <begin position="766"/>
        <end position="819"/>
    </location>
</feature>
<dbReference type="GO" id="GO:0000981">
    <property type="term" value="F:DNA-binding transcription factor activity, RNA polymerase II-specific"/>
    <property type="evidence" value="ECO:0000318"/>
    <property type="project" value="GO_Central"/>
</dbReference>
<feature type="compositionally biased region" description="Polar residues" evidence="6">
    <location>
        <begin position="720"/>
        <end position="729"/>
    </location>
</feature>
<organism evidence="8 9">
    <name type="scientific">Ciona intestinalis</name>
    <name type="common">Transparent sea squirt</name>
    <name type="synonym">Ascidia intestinalis</name>
    <dbReference type="NCBI Taxonomy" id="7719"/>
    <lineage>
        <taxon>Eukaryota</taxon>
        <taxon>Metazoa</taxon>
        <taxon>Chordata</taxon>
        <taxon>Tunicata</taxon>
        <taxon>Ascidiacea</taxon>
        <taxon>Phlebobranchia</taxon>
        <taxon>Cionidae</taxon>
        <taxon>Ciona</taxon>
    </lineage>
</organism>
<sequence>QPTEPSKAASSVVPLSTPVLPPQQPHQPLYIAPNMLQFFQQGSIPQLLQGQVVQPSTSALQTYQVIAVDPNADNQLRGNPVSTRNILPAKPAMLPTATSPLVSAVAYSAAPIKGQNPIKAVAKVSSYPNTIARHPVQYIRPPMNIRPDQTPPTYHVTLPTSLTPNVPPTISNISISSLSQGTAITSIHKTSTTGNNMDKPVAYIQGIKPLIESSTTTLPCTTTYLKPPLTKSLVGIRPITAPELLGQAQALQHLSTFSRSSTGVQGQHESSIKYVSIPSHLAPRLTGDKGQPPPLPLLQQQGRGVEAKTVGAKGKPIPETTPTTQRRYQPYFSLKTDSKASGRVPFNPQLTSAANTLVASCASLAPRPSLSTSLNKQPSLVPNTQGLSSIPTMYSTTHGFVNPLATNVPLTSSQPVVTTEQISHSYIMSVTGSTNKKFGPTSTVAIATVNQSGGSSVVAMESRNGVPYPSSMDRSNHFPSLAQKVRASVAMVPVLSESFVTTPTQLTSGNTVVINSNINDQHASPQLHQADSLPPTTTTNVKKSTAPVSSTSVIKLAPVPNKFPSRRRQSLMLGGPEDLETDDSNDGKPRTEDDVGDQSSSSQHQEIEEEVQGSRRSIEQKANMKEQDFSRDRILDQVNFKAQFSQLPQLKPELIPTPGTPKELPTTPDVVLQSYRKRRRNSTDSPNTSNSPMHKRRHRRKGSMTGLEVPSTPLSAAGSRPTSAVTSSGHCEADVFTFDNREMVAHKDESDTSEPPDSKGSTLRQILDQRRMLVIQLFEEHSLYPNTHVTNEFQSQHSDIFPSKSCLQLKIREVRQKMMQVQGEDKSKGSVEDQSSSAASGLEKVDDHRAEQFV</sequence>
<dbReference type="GO" id="GO:0005634">
    <property type="term" value="C:nucleus"/>
    <property type="evidence" value="ECO:0000318"/>
    <property type="project" value="GO_Central"/>
</dbReference>
<dbReference type="PANTHER" id="PTHR13059">
    <property type="entry name" value="HMG-BOX TRANSCRIPTION FACTOR BBX"/>
    <property type="match status" value="1"/>
</dbReference>
<reference evidence="8" key="4">
    <citation type="submission" date="2025-09" db="UniProtKB">
        <authorList>
            <consortium name="Ensembl"/>
        </authorList>
    </citation>
    <scope>IDENTIFICATION</scope>
</reference>
<evidence type="ECO:0000313" key="8">
    <source>
        <dbReference type="Ensembl" id="ENSCINP00000032302.1"/>
    </source>
</evidence>
<dbReference type="GeneTree" id="ENSGT00940000159960"/>
<keyword evidence="4" id="KW-0804">Transcription</keyword>
<evidence type="ECO:0000256" key="4">
    <source>
        <dbReference type="ARBA" id="ARBA00023163"/>
    </source>
</evidence>
<dbReference type="PANTHER" id="PTHR13059:SF13">
    <property type="entry name" value="PROTEIN CAPICUA HOMOLOG"/>
    <property type="match status" value="1"/>
</dbReference>
<feature type="region of interest" description="Disordered" evidence="6">
    <location>
        <begin position="522"/>
        <end position="630"/>
    </location>
</feature>
<dbReference type="EMBL" id="EAAA01001955">
    <property type="status" value="NOT_ANNOTATED_CDS"/>
    <property type="molecule type" value="Genomic_DNA"/>
</dbReference>
<evidence type="ECO:0000313" key="9">
    <source>
        <dbReference type="Proteomes" id="UP000008144"/>
    </source>
</evidence>
<dbReference type="InterPro" id="IPR058606">
    <property type="entry name" value="HTH_Cic_C"/>
</dbReference>
<feature type="region of interest" description="Disordered" evidence="6">
    <location>
        <begin position="649"/>
        <end position="730"/>
    </location>
</feature>
<dbReference type="Pfam" id="PF25981">
    <property type="entry name" value="HTH_Cic_C"/>
    <property type="match status" value="1"/>
</dbReference>
<proteinExistence type="predicted"/>
<dbReference type="STRING" id="7719.ENSCINP00000032302"/>
<dbReference type="Proteomes" id="UP000008144">
    <property type="component" value="Chromosome 4"/>
</dbReference>
<dbReference type="InParanoid" id="H2XRL8"/>
<dbReference type="Ensembl" id="ENSCINT00000034584.1">
    <property type="protein sequence ID" value="ENSCINP00000032302.1"/>
    <property type="gene ID" value="ENSCING00000021607.1"/>
</dbReference>
<evidence type="ECO:0000256" key="3">
    <source>
        <dbReference type="ARBA" id="ARBA00023125"/>
    </source>
</evidence>
<reference evidence="9" key="1">
    <citation type="journal article" date="2002" name="Science">
        <title>The draft genome of Ciona intestinalis: insights into chordate and vertebrate origins.</title>
        <authorList>
            <person name="Dehal P."/>
            <person name="Satou Y."/>
            <person name="Campbell R.K."/>
            <person name="Chapman J."/>
            <person name="Degnan B."/>
            <person name="De Tomaso A."/>
            <person name="Davidson B."/>
            <person name="Di Gregorio A."/>
            <person name="Gelpke M."/>
            <person name="Goodstein D.M."/>
            <person name="Harafuji N."/>
            <person name="Hastings K.E."/>
            <person name="Ho I."/>
            <person name="Hotta K."/>
            <person name="Huang W."/>
            <person name="Kawashima T."/>
            <person name="Lemaire P."/>
            <person name="Martinez D."/>
            <person name="Meinertzhagen I.A."/>
            <person name="Necula S."/>
            <person name="Nonaka M."/>
            <person name="Putnam N."/>
            <person name="Rash S."/>
            <person name="Saiga H."/>
            <person name="Satake M."/>
            <person name="Terry A."/>
            <person name="Yamada L."/>
            <person name="Wang H.G."/>
            <person name="Awazu S."/>
            <person name="Azumi K."/>
            <person name="Boore J."/>
            <person name="Branno M."/>
            <person name="Chin-Bow S."/>
            <person name="DeSantis R."/>
            <person name="Doyle S."/>
            <person name="Francino P."/>
            <person name="Keys D.N."/>
            <person name="Haga S."/>
            <person name="Hayashi H."/>
            <person name="Hino K."/>
            <person name="Imai K.S."/>
            <person name="Inaba K."/>
            <person name="Kano S."/>
            <person name="Kobayashi K."/>
            <person name="Kobayashi M."/>
            <person name="Lee B.I."/>
            <person name="Makabe K.W."/>
            <person name="Manohar C."/>
            <person name="Matassi G."/>
            <person name="Medina M."/>
            <person name="Mochizuki Y."/>
            <person name="Mount S."/>
            <person name="Morishita T."/>
            <person name="Miura S."/>
            <person name="Nakayama A."/>
            <person name="Nishizaka S."/>
            <person name="Nomoto H."/>
            <person name="Ohta F."/>
            <person name="Oishi K."/>
            <person name="Rigoutsos I."/>
            <person name="Sano M."/>
            <person name="Sasaki A."/>
            <person name="Sasakura Y."/>
            <person name="Shoguchi E."/>
            <person name="Shin-i T."/>
            <person name="Spagnuolo A."/>
            <person name="Stainier D."/>
            <person name="Suzuki M.M."/>
            <person name="Tassy O."/>
            <person name="Takatori N."/>
            <person name="Tokuoka M."/>
            <person name="Yagi K."/>
            <person name="Yoshizaki F."/>
            <person name="Wada S."/>
            <person name="Zhang C."/>
            <person name="Hyatt P.D."/>
            <person name="Larimer F."/>
            <person name="Detter C."/>
            <person name="Doggett N."/>
            <person name="Glavina T."/>
            <person name="Hawkins T."/>
            <person name="Richardson P."/>
            <person name="Lucas S."/>
            <person name="Kohara Y."/>
            <person name="Levine M."/>
            <person name="Satoh N."/>
            <person name="Rokhsar D.S."/>
        </authorList>
    </citation>
    <scope>NUCLEOTIDE SEQUENCE [LARGE SCALE GENOMIC DNA]</scope>
</reference>
<dbReference type="GO" id="GO:0006357">
    <property type="term" value="P:regulation of transcription by RNA polymerase II"/>
    <property type="evidence" value="ECO:0000318"/>
    <property type="project" value="GO_Central"/>
</dbReference>
<feature type="compositionally biased region" description="Basic and acidic residues" evidence="6">
    <location>
        <begin position="612"/>
        <end position="630"/>
    </location>
</feature>
<feature type="compositionally biased region" description="Basic and acidic residues" evidence="6">
    <location>
        <begin position="843"/>
        <end position="854"/>
    </location>
</feature>
<keyword evidence="3" id="KW-0238">DNA-binding</keyword>
<evidence type="ECO:0000256" key="6">
    <source>
        <dbReference type="SAM" id="MobiDB-lite"/>
    </source>
</evidence>
<dbReference type="HOGENOM" id="CLU_334515_0_0_1"/>
<dbReference type="InterPro" id="IPR052412">
    <property type="entry name" value="CC-Dev_Transcription_Reg"/>
</dbReference>
<feature type="compositionally biased region" description="Polar residues" evidence="6">
    <location>
        <begin position="522"/>
        <end position="553"/>
    </location>
</feature>
<evidence type="ECO:0000259" key="7">
    <source>
        <dbReference type="Pfam" id="PF25981"/>
    </source>
</evidence>
<dbReference type="GO" id="GO:0000977">
    <property type="term" value="F:RNA polymerase II transcription regulatory region sequence-specific DNA binding"/>
    <property type="evidence" value="ECO:0000318"/>
    <property type="project" value="GO_Central"/>
</dbReference>
<feature type="compositionally biased region" description="Basic residues" evidence="6">
    <location>
        <begin position="693"/>
        <end position="702"/>
    </location>
</feature>
<reference evidence="8" key="3">
    <citation type="submission" date="2025-08" db="UniProtKB">
        <authorList>
            <consortium name="Ensembl"/>
        </authorList>
    </citation>
    <scope>IDENTIFICATION</scope>
</reference>
<feature type="region of interest" description="Disordered" evidence="6">
    <location>
        <begin position="819"/>
        <end position="854"/>
    </location>
</feature>
<evidence type="ECO:0000256" key="1">
    <source>
        <dbReference type="ARBA" id="ARBA00022553"/>
    </source>
</evidence>
<keyword evidence="9" id="KW-1185">Reference proteome</keyword>
<evidence type="ECO:0000256" key="5">
    <source>
        <dbReference type="ARBA" id="ARBA00023242"/>
    </source>
</evidence>
<name>H2XRL8_CIOIN</name>
<feature type="compositionally biased region" description="Low complexity" evidence="6">
    <location>
        <begin position="683"/>
        <end position="692"/>
    </location>
</feature>
<keyword evidence="2" id="KW-0805">Transcription regulation</keyword>
<keyword evidence="5" id="KW-0539">Nucleus</keyword>
<keyword evidence="1" id="KW-0597">Phosphoprotein</keyword>